<dbReference type="InterPro" id="IPR016516">
    <property type="entry name" value="UCP07580"/>
</dbReference>
<dbReference type="PATRIC" id="fig|1177154.3.peg.1679"/>
<dbReference type="Proteomes" id="UP000029444">
    <property type="component" value="Unassembled WGS sequence"/>
</dbReference>
<evidence type="ECO:0000256" key="1">
    <source>
        <dbReference type="SAM" id="Phobius"/>
    </source>
</evidence>
<proteinExistence type="predicted"/>
<sequence length="294" mass="33803">MNAVNRIGTKVRRLAGATVGIPPRQVDFQFDEDSPRYMYADNATASLFFAVLSGFFPPGEMFFVESVRHYRDRIADEKLKAQVSGFIGQEAIHSREHERLNAFLTARGLDTAPAERAVKAGLWLLSRLSHRQQLACTTFMEHFTAALAEQLLTDEAFRSQADPELLKLWEWHALEELEHKAVTYDVYNLVGNAWHQRVLSLPLVVASLTPPLLASWIWMMIREGSIKDWRDLSRGVSLLLGRKGFVTRILPHMPAFFTRRFHPDQHDTSSLEQEWREKLFGKEGEMLSLWRNPI</sequence>
<dbReference type="STRING" id="1177154.Y5S_01649"/>
<dbReference type="OrthoDB" id="5727566at2"/>
<dbReference type="EMBL" id="ARXV01000005">
    <property type="protein sequence ID" value="KGD65215.1"/>
    <property type="molecule type" value="Genomic_DNA"/>
</dbReference>
<comment type="caution">
    <text evidence="2">The sequence shown here is derived from an EMBL/GenBank/DDBJ whole genome shotgun (WGS) entry which is preliminary data.</text>
</comment>
<keyword evidence="3" id="KW-1185">Reference proteome</keyword>
<keyword evidence="1" id="KW-1133">Transmembrane helix</keyword>
<keyword evidence="1" id="KW-0472">Membrane</keyword>
<dbReference type="PANTHER" id="PTHR39456">
    <property type="entry name" value="METAL-DEPENDENT HYDROLASE"/>
    <property type="match status" value="1"/>
</dbReference>
<protein>
    <recommendedName>
        <fullName evidence="4">Metal-dependent hydrolase</fullName>
    </recommendedName>
</protein>
<dbReference type="AlphaFoldDB" id="A0A095URS2"/>
<organism evidence="2 3">
    <name type="scientific">Alcanivorax nanhaiticus</name>
    <dbReference type="NCBI Taxonomy" id="1177154"/>
    <lineage>
        <taxon>Bacteria</taxon>
        <taxon>Pseudomonadati</taxon>
        <taxon>Pseudomonadota</taxon>
        <taxon>Gammaproteobacteria</taxon>
        <taxon>Oceanospirillales</taxon>
        <taxon>Alcanivoracaceae</taxon>
        <taxon>Alcanivorax</taxon>
    </lineage>
</organism>
<name>A0A095URS2_9GAMM</name>
<dbReference type="RefSeq" id="WP_035232137.1">
    <property type="nucleotide sequence ID" value="NZ_ARXV01000005.1"/>
</dbReference>
<feature type="transmembrane region" description="Helical" evidence="1">
    <location>
        <begin position="199"/>
        <end position="221"/>
    </location>
</feature>
<dbReference type="Pfam" id="PF10118">
    <property type="entry name" value="Metal_hydrol"/>
    <property type="match status" value="1"/>
</dbReference>
<dbReference type="eggNOG" id="COG3687">
    <property type="taxonomic scope" value="Bacteria"/>
</dbReference>
<reference evidence="2 3" key="1">
    <citation type="submission" date="2012-09" db="EMBL/GenBank/DDBJ databases">
        <title>Genome Sequence of alkane-degrading Bacterium Alcanivorax sp. 19-m-6.</title>
        <authorList>
            <person name="Lai Q."/>
            <person name="Shao Z."/>
        </authorList>
    </citation>
    <scope>NUCLEOTIDE SEQUENCE [LARGE SCALE GENOMIC DNA]</scope>
    <source>
        <strain evidence="2 3">19-m-6</strain>
    </source>
</reference>
<dbReference type="PIRSF" id="PIRSF007580">
    <property type="entry name" value="UCP07580"/>
    <property type="match status" value="1"/>
</dbReference>
<keyword evidence="1" id="KW-0812">Transmembrane</keyword>
<evidence type="ECO:0008006" key="4">
    <source>
        <dbReference type="Google" id="ProtNLM"/>
    </source>
</evidence>
<dbReference type="PANTHER" id="PTHR39456:SF1">
    <property type="entry name" value="METAL-DEPENDENT HYDROLASE"/>
    <property type="match status" value="1"/>
</dbReference>
<evidence type="ECO:0000313" key="2">
    <source>
        <dbReference type="EMBL" id="KGD65215.1"/>
    </source>
</evidence>
<accession>A0A095URS2</accession>
<evidence type="ECO:0000313" key="3">
    <source>
        <dbReference type="Proteomes" id="UP000029444"/>
    </source>
</evidence>
<gene>
    <name evidence="2" type="ORF">Y5S_01649</name>
</gene>